<gene>
    <name evidence="3" type="ORF">JIN85_18325</name>
</gene>
<organism evidence="3 4">
    <name type="scientific">Luteolibacter pohnpeiensis</name>
    <dbReference type="NCBI Taxonomy" id="454153"/>
    <lineage>
        <taxon>Bacteria</taxon>
        <taxon>Pseudomonadati</taxon>
        <taxon>Verrucomicrobiota</taxon>
        <taxon>Verrucomicrobiia</taxon>
        <taxon>Verrucomicrobiales</taxon>
        <taxon>Verrucomicrobiaceae</taxon>
        <taxon>Luteolibacter</taxon>
    </lineage>
</organism>
<dbReference type="EMBL" id="JAENIJ010000045">
    <property type="protein sequence ID" value="MBK1884380.1"/>
    <property type="molecule type" value="Genomic_DNA"/>
</dbReference>
<proteinExistence type="predicted"/>
<evidence type="ECO:0000313" key="4">
    <source>
        <dbReference type="Proteomes" id="UP000603141"/>
    </source>
</evidence>
<dbReference type="Proteomes" id="UP000603141">
    <property type="component" value="Unassembled WGS sequence"/>
</dbReference>
<keyword evidence="2" id="KW-0732">Signal</keyword>
<dbReference type="RefSeq" id="WP_200273505.1">
    <property type="nucleotide sequence ID" value="NZ_JAENIJ010000045.1"/>
</dbReference>
<sequence length="163" mass="18222">MKSILVPFIAWLGLVAFCHAEEKLETVSKFEIRQLTLPEAIAALNKRIAIEHPGERRLLVAYVESPYPLTPLTPGSGGVLGDGYVPHSRKKLDYGQTKPIAIRHIIDDLAVLSMCHYRVYDGLTVVYGWHEGDLEDPDHAEQTNHAEEDATGNEHSPVPHPRR</sequence>
<keyword evidence="4" id="KW-1185">Reference proteome</keyword>
<dbReference type="AlphaFoldDB" id="A0A934S795"/>
<protein>
    <submittedName>
        <fullName evidence="3">Uncharacterized protein</fullName>
    </submittedName>
</protein>
<reference evidence="3" key="1">
    <citation type="submission" date="2021-01" db="EMBL/GenBank/DDBJ databases">
        <title>Modified the classification status of verrucomicrobia.</title>
        <authorList>
            <person name="Feng X."/>
        </authorList>
    </citation>
    <scope>NUCLEOTIDE SEQUENCE</scope>
    <source>
        <strain evidence="3">KCTC 22041</strain>
    </source>
</reference>
<comment type="caution">
    <text evidence="3">The sequence shown here is derived from an EMBL/GenBank/DDBJ whole genome shotgun (WGS) entry which is preliminary data.</text>
</comment>
<accession>A0A934S795</accession>
<feature type="region of interest" description="Disordered" evidence="1">
    <location>
        <begin position="135"/>
        <end position="163"/>
    </location>
</feature>
<feature type="chain" id="PRO_5037910203" evidence="2">
    <location>
        <begin position="21"/>
        <end position="163"/>
    </location>
</feature>
<evidence type="ECO:0000313" key="3">
    <source>
        <dbReference type="EMBL" id="MBK1884380.1"/>
    </source>
</evidence>
<name>A0A934S795_9BACT</name>
<feature type="signal peptide" evidence="2">
    <location>
        <begin position="1"/>
        <end position="20"/>
    </location>
</feature>
<evidence type="ECO:0000256" key="1">
    <source>
        <dbReference type="SAM" id="MobiDB-lite"/>
    </source>
</evidence>
<evidence type="ECO:0000256" key="2">
    <source>
        <dbReference type="SAM" id="SignalP"/>
    </source>
</evidence>
<feature type="compositionally biased region" description="Basic and acidic residues" evidence="1">
    <location>
        <begin position="137"/>
        <end position="148"/>
    </location>
</feature>